<protein>
    <submittedName>
        <fullName evidence="2">Uncharacterized protein</fullName>
    </submittedName>
</protein>
<organism evidence="2 3">
    <name type="scientific">Mikania micrantha</name>
    <name type="common">bitter vine</name>
    <dbReference type="NCBI Taxonomy" id="192012"/>
    <lineage>
        <taxon>Eukaryota</taxon>
        <taxon>Viridiplantae</taxon>
        <taxon>Streptophyta</taxon>
        <taxon>Embryophyta</taxon>
        <taxon>Tracheophyta</taxon>
        <taxon>Spermatophyta</taxon>
        <taxon>Magnoliopsida</taxon>
        <taxon>eudicotyledons</taxon>
        <taxon>Gunneridae</taxon>
        <taxon>Pentapetalae</taxon>
        <taxon>asterids</taxon>
        <taxon>campanulids</taxon>
        <taxon>Asterales</taxon>
        <taxon>Asteraceae</taxon>
        <taxon>Asteroideae</taxon>
        <taxon>Heliantheae alliance</taxon>
        <taxon>Eupatorieae</taxon>
        <taxon>Mikania</taxon>
    </lineage>
</organism>
<feature type="region of interest" description="Disordered" evidence="1">
    <location>
        <begin position="104"/>
        <end position="133"/>
    </location>
</feature>
<proteinExistence type="predicted"/>
<dbReference type="AlphaFoldDB" id="A0A5N6NU61"/>
<keyword evidence="3" id="KW-1185">Reference proteome</keyword>
<dbReference type="EMBL" id="SZYD01000009">
    <property type="protein sequence ID" value="KAD5318251.1"/>
    <property type="molecule type" value="Genomic_DNA"/>
</dbReference>
<reference evidence="2 3" key="1">
    <citation type="submission" date="2019-05" db="EMBL/GenBank/DDBJ databases">
        <title>Mikania micrantha, genome provides insights into the molecular mechanism of rapid growth.</title>
        <authorList>
            <person name="Liu B."/>
        </authorList>
    </citation>
    <scope>NUCLEOTIDE SEQUENCE [LARGE SCALE GENOMIC DNA]</scope>
    <source>
        <strain evidence="2">NLD-2019</strain>
        <tissue evidence="2">Leaf</tissue>
    </source>
</reference>
<dbReference type="Proteomes" id="UP000326396">
    <property type="component" value="Linkage Group LG17"/>
</dbReference>
<gene>
    <name evidence="2" type="ORF">E3N88_18197</name>
</gene>
<evidence type="ECO:0000256" key="1">
    <source>
        <dbReference type="SAM" id="MobiDB-lite"/>
    </source>
</evidence>
<name>A0A5N6NU61_9ASTR</name>
<feature type="compositionally biased region" description="Low complexity" evidence="1">
    <location>
        <begin position="107"/>
        <end position="122"/>
    </location>
</feature>
<evidence type="ECO:0000313" key="2">
    <source>
        <dbReference type="EMBL" id="KAD5318251.1"/>
    </source>
</evidence>
<sequence>MWWAGGWAGEHLVSNPRRSERPLIVQVRFSTRSVRFTLKRPSYTFGSPRLLLVSIGKPWNRIPHYSRGCRVDIRWNRIVSELRIGLQSGIRALALDSTRFPTTEAPSSNQIHFSQSSSSFSSQKEHHQPVTSLKTENFDKVTVEIAKEHMGLLSTLTQMIWRG</sequence>
<comment type="caution">
    <text evidence="2">The sequence shown here is derived from an EMBL/GenBank/DDBJ whole genome shotgun (WGS) entry which is preliminary data.</text>
</comment>
<evidence type="ECO:0000313" key="3">
    <source>
        <dbReference type="Proteomes" id="UP000326396"/>
    </source>
</evidence>
<accession>A0A5N6NU61</accession>